<sequence length="117" mass="13403">MPKLHHNRTFLADEITRITRVEVMQWLILFCVPQEAAMLRHASLTEPVYLNTYPASLRAYIPRYGDPLSLSGVLYASGLSISAVREKILHNNGAGDMERKQEPSRRWRRPISWDGLG</sequence>
<name>A0AAX6MZA4_9PEZI</name>
<protein>
    <submittedName>
        <fullName evidence="2">Uncharacterized protein</fullName>
    </submittedName>
</protein>
<reference evidence="2 3" key="1">
    <citation type="journal article" date="2024" name="Front Chem Biol">
        <title>Unveiling the potential of Daldinia eschscholtzii MFLUCC 19-0629 through bioactivity and bioinformatics studies for enhanced sustainable agriculture production.</title>
        <authorList>
            <person name="Brooks S."/>
            <person name="Weaver J.A."/>
            <person name="Klomchit A."/>
            <person name="Alharthi S.A."/>
            <person name="Onlamun T."/>
            <person name="Nurani R."/>
            <person name="Vong T.K."/>
            <person name="Alberti F."/>
            <person name="Greco C."/>
        </authorList>
    </citation>
    <scope>NUCLEOTIDE SEQUENCE [LARGE SCALE GENOMIC DNA]</scope>
    <source>
        <strain evidence="2">MFLUCC 19-0629</strain>
    </source>
</reference>
<accession>A0AAX6MZA4</accession>
<feature type="region of interest" description="Disordered" evidence="1">
    <location>
        <begin position="92"/>
        <end position="117"/>
    </location>
</feature>
<dbReference type="EMBL" id="JBANMG010000001">
    <property type="protein sequence ID" value="KAK6957737.1"/>
    <property type="molecule type" value="Genomic_DNA"/>
</dbReference>
<keyword evidence="3" id="KW-1185">Reference proteome</keyword>
<feature type="compositionally biased region" description="Basic and acidic residues" evidence="1">
    <location>
        <begin position="96"/>
        <end position="105"/>
    </location>
</feature>
<gene>
    <name evidence="2" type="ORF">Daesc_000525</name>
</gene>
<dbReference type="AlphaFoldDB" id="A0AAX6MZA4"/>
<evidence type="ECO:0000313" key="3">
    <source>
        <dbReference type="Proteomes" id="UP001369815"/>
    </source>
</evidence>
<evidence type="ECO:0000256" key="1">
    <source>
        <dbReference type="SAM" id="MobiDB-lite"/>
    </source>
</evidence>
<comment type="caution">
    <text evidence="2">The sequence shown here is derived from an EMBL/GenBank/DDBJ whole genome shotgun (WGS) entry which is preliminary data.</text>
</comment>
<organism evidence="2 3">
    <name type="scientific">Daldinia eschscholtzii</name>
    <dbReference type="NCBI Taxonomy" id="292717"/>
    <lineage>
        <taxon>Eukaryota</taxon>
        <taxon>Fungi</taxon>
        <taxon>Dikarya</taxon>
        <taxon>Ascomycota</taxon>
        <taxon>Pezizomycotina</taxon>
        <taxon>Sordariomycetes</taxon>
        <taxon>Xylariomycetidae</taxon>
        <taxon>Xylariales</taxon>
        <taxon>Hypoxylaceae</taxon>
        <taxon>Daldinia</taxon>
    </lineage>
</organism>
<evidence type="ECO:0000313" key="2">
    <source>
        <dbReference type="EMBL" id="KAK6957737.1"/>
    </source>
</evidence>
<dbReference type="Proteomes" id="UP001369815">
    <property type="component" value="Unassembled WGS sequence"/>
</dbReference>
<proteinExistence type="predicted"/>